<evidence type="ECO:0000313" key="5">
    <source>
        <dbReference type="Proteomes" id="UP001623349"/>
    </source>
</evidence>
<evidence type="ECO:0000256" key="1">
    <source>
        <dbReference type="SAM" id="MobiDB-lite"/>
    </source>
</evidence>
<evidence type="ECO:0000313" key="4">
    <source>
        <dbReference type="EMBL" id="GAB1290019.1"/>
    </source>
</evidence>
<feature type="compositionally biased region" description="Polar residues" evidence="1">
    <location>
        <begin position="257"/>
        <end position="291"/>
    </location>
</feature>
<feature type="compositionally biased region" description="Low complexity" evidence="1">
    <location>
        <begin position="311"/>
        <end position="328"/>
    </location>
</feature>
<feature type="region of interest" description="Disordered" evidence="1">
    <location>
        <begin position="441"/>
        <end position="468"/>
    </location>
</feature>
<feature type="chain" id="PRO_5045315095" evidence="3">
    <location>
        <begin position="18"/>
        <end position="475"/>
    </location>
</feature>
<feature type="compositionally biased region" description="Low complexity" evidence="1">
    <location>
        <begin position="91"/>
        <end position="110"/>
    </location>
</feature>
<dbReference type="EMBL" id="BAAFST010000005">
    <property type="protein sequence ID" value="GAB1290019.1"/>
    <property type="molecule type" value="Genomic_DNA"/>
</dbReference>
<feature type="region of interest" description="Disordered" evidence="1">
    <location>
        <begin position="142"/>
        <end position="343"/>
    </location>
</feature>
<dbReference type="Proteomes" id="UP001623349">
    <property type="component" value="Unassembled WGS sequence"/>
</dbReference>
<dbReference type="PANTHER" id="PTHR17384:SF7">
    <property type="entry name" value="P-SELECTIN GLYCOPROTEIN LIGAND 1"/>
    <property type="match status" value="1"/>
</dbReference>
<feature type="compositionally biased region" description="Basic and acidic residues" evidence="1">
    <location>
        <begin position="453"/>
        <end position="468"/>
    </location>
</feature>
<feature type="compositionally biased region" description="Polar residues" evidence="1">
    <location>
        <begin position="330"/>
        <end position="340"/>
    </location>
</feature>
<dbReference type="PANTHER" id="PTHR17384">
    <property type="entry name" value="P-SELECTIN GLYCOPROTEIN LIGAND-1"/>
    <property type="match status" value="1"/>
</dbReference>
<keyword evidence="2" id="KW-0472">Membrane</keyword>
<gene>
    <name evidence="4" type="ORF">APTSU1_000524900</name>
</gene>
<keyword evidence="5" id="KW-1185">Reference proteome</keyword>
<sequence>MFPRFLLLLTVLGPGNSLLPLRDPRGHETKEALSPVRLRERRQVPGDDDFEDPDYTYNTDPPELLKNASDILAAHPELLTTTATLEQRVSAGAGASETATSKVATTEPAGPGTGGPAVGMLSTESGTEKSLTTVAMTIQLAPAEAETPQPAPMKAQTSKPAPREAETSQPAPAEAETSKPAPREAETSQSAPMEAEISQPAPMEAETSKPAPREAETSQPAPMEAETSKPAPMKAQTSKPAPREAETSQPVPREAETSQPAPMEAQTSQPTPLGAETSQPAPTEAETSQPAPTEAETTRLPRNQAVESLFTTSAAAEAPSTEPTAMETVSAESNESTSFLGPSMTHKDFGHLPDSGQKKGLMVTPGSSLAPSPPGISDLIPVKQCLLVILVLASLATIFLVCTVVLAVRLSRKTHMYPVRNYSPTEMICISSLLPEGGEGAPVTANGGLPKVQDLKTDPSGDRDGDDLTLHSFLP</sequence>
<proteinExistence type="predicted"/>
<feature type="signal peptide" evidence="3">
    <location>
        <begin position="1"/>
        <end position="17"/>
    </location>
</feature>
<keyword evidence="2" id="KW-0812">Transmembrane</keyword>
<feature type="transmembrane region" description="Helical" evidence="2">
    <location>
        <begin position="386"/>
        <end position="408"/>
    </location>
</feature>
<organism evidence="4 5">
    <name type="scientific">Apodemus speciosus</name>
    <name type="common">Large Japanese field mouse</name>
    <dbReference type="NCBI Taxonomy" id="105296"/>
    <lineage>
        <taxon>Eukaryota</taxon>
        <taxon>Metazoa</taxon>
        <taxon>Chordata</taxon>
        <taxon>Craniata</taxon>
        <taxon>Vertebrata</taxon>
        <taxon>Euteleostomi</taxon>
        <taxon>Mammalia</taxon>
        <taxon>Eutheria</taxon>
        <taxon>Euarchontoglires</taxon>
        <taxon>Glires</taxon>
        <taxon>Rodentia</taxon>
        <taxon>Myomorpha</taxon>
        <taxon>Muroidea</taxon>
        <taxon>Muridae</taxon>
        <taxon>Murinae</taxon>
        <taxon>Apodemus</taxon>
    </lineage>
</organism>
<evidence type="ECO:0000256" key="3">
    <source>
        <dbReference type="SAM" id="SignalP"/>
    </source>
</evidence>
<dbReference type="InterPro" id="IPR026195">
    <property type="entry name" value="PSGL-1"/>
</dbReference>
<name>A0ABQ0ESI5_APOSI</name>
<feature type="region of interest" description="Disordered" evidence="1">
    <location>
        <begin position="91"/>
        <end position="123"/>
    </location>
</feature>
<reference evidence="4 5" key="1">
    <citation type="submission" date="2024-08" db="EMBL/GenBank/DDBJ databases">
        <title>The draft genome of Apodemus speciosus.</title>
        <authorList>
            <person name="Nabeshima K."/>
            <person name="Suzuki S."/>
            <person name="Onuma M."/>
        </authorList>
    </citation>
    <scope>NUCLEOTIDE SEQUENCE [LARGE SCALE GENOMIC DNA]</scope>
    <source>
        <strain evidence="4">IB14-021</strain>
    </source>
</reference>
<comment type="caution">
    <text evidence="4">The sequence shown here is derived from an EMBL/GenBank/DDBJ whole genome shotgun (WGS) entry which is preliminary data.</text>
</comment>
<evidence type="ECO:0000256" key="2">
    <source>
        <dbReference type="SAM" id="Phobius"/>
    </source>
</evidence>
<keyword evidence="3" id="KW-0732">Signal</keyword>
<protein>
    <submittedName>
        <fullName evidence="4">P-selectin glycoprotein ligand 1</fullName>
    </submittedName>
</protein>
<accession>A0ABQ0ESI5</accession>
<keyword evidence="2" id="KW-1133">Transmembrane helix</keyword>